<dbReference type="InterPro" id="IPR039156">
    <property type="entry name" value="PHAF1/BROMI"/>
</dbReference>
<dbReference type="GO" id="GO:0005802">
    <property type="term" value="C:trans-Golgi network"/>
    <property type="evidence" value="ECO:0007669"/>
    <property type="project" value="TreeGrafter"/>
</dbReference>
<dbReference type="Pfam" id="PF03676">
    <property type="entry name" value="PHAF1"/>
    <property type="match status" value="1"/>
</dbReference>
<organism evidence="2 3">
    <name type="scientific">Rickenella mellea</name>
    <dbReference type="NCBI Taxonomy" id="50990"/>
    <lineage>
        <taxon>Eukaryota</taxon>
        <taxon>Fungi</taxon>
        <taxon>Dikarya</taxon>
        <taxon>Basidiomycota</taxon>
        <taxon>Agaricomycotina</taxon>
        <taxon>Agaricomycetes</taxon>
        <taxon>Hymenochaetales</taxon>
        <taxon>Rickenellaceae</taxon>
        <taxon>Rickenella</taxon>
    </lineage>
</organism>
<gene>
    <name evidence="2" type="ORF">BD410DRAFT_758470</name>
</gene>
<dbReference type="PANTHER" id="PTHR13465">
    <property type="entry name" value="UPF0183 PROTEIN"/>
    <property type="match status" value="1"/>
</dbReference>
<comment type="similarity">
    <text evidence="1">Belongs to the PHAF1 family.</text>
</comment>
<evidence type="ECO:0000256" key="1">
    <source>
        <dbReference type="ARBA" id="ARBA00024339"/>
    </source>
</evidence>
<reference evidence="2 3" key="1">
    <citation type="submission" date="2018-06" db="EMBL/GenBank/DDBJ databases">
        <title>A transcriptomic atlas of mushroom development highlights an independent origin of complex multicellularity.</title>
        <authorList>
            <consortium name="DOE Joint Genome Institute"/>
            <person name="Krizsan K."/>
            <person name="Almasi E."/>
            <person name="Merenyi Z."/>
            <person name="Sahu N."/>
            <person name="Viragh M."/>
            <person name="Koszo T."/>
            <person name="Mondo S."/>
            <person name="Kiss B."/>
            <person name="Balint B."/>
            <person name="Kues U."/>
            <person name="Barry K."/>
            <person name="Hegedus J.C."/>
            <person name="Henrissat B."/>
            <person name="Johnson J."/>
            <person name="Lipzen A."/>
            <person name="Ohm R."/>
            <person name="Nagy I."/>
            <person name="Pangilinan J."/>
            <person name="Yan J."/>
            <person name="Xiong Y."/>
            <person name="Grigoriev I.V."/>
            <person name="Hibbett D.S."/>
            <person name="Nagy L.G."/>
        </authorList>
    </citation>
    <scope>NUCLEOTIDE SEQUENCE [LARGE SCALE GENOMIC DNA]</scope>
    <source>
        <strain evidence="2 3">SZMC22713</strain>
    </source>
</reference>
<dbReference type="PANTHER" id="PTHR13465:SF2">
    <property type="entry name" value="PHAGOSOME ASSEMBLY FACTOR 1"/>
    <property type="match status" value="1"/>
</dbReference>
<evidence type="ECO:0000313" key="3">
    <source>
        <dbReference type="Proteomes" id="UP000294933"/>
    </source>
</evidence>
<keyword evidence="3" id="KW-1185">Reference proteome</keyword>
<dbReference type="Proteomes" id="UP000294933">
    <property type="component" value="Unassembled WGS sequence"/>
</dbReference>
<dbReference type="GO" id="GO:0043001">
    <property type="term" value="P:Golgi to plasma membrane protein transport"/>
    <property type="evidence" value="ECO:0007669"/>
    <property type="project" value="TreeGrafter"/>
</dbReference>
<dbReference type="AlphaFoldDB" id="A0A4V6PN27"/>
<dbReference type="STRING" id="50990.A0A4V6PN27"/>
<proteinExistence type="inferred from homology"/>
<dbReference type="OrthoDB" id="411211at2759"/>
<evidence type="ECO:0000313" key="2">
    <source>
        <dbReference type="EMBL" id="TDL29548.1"/>
    </source>
</evidence>
<dbReference type="VEuPathDB" id="FungiDB:BD410DRAFT_758470"/>
<dbReference type="InterPro" id="IPR005373">
    <property type="entry name" value="PHAF1"/>
</dbReference>
<dbReference type="EMBL" id="ML170156">
    <property type="protein sequence ID" value="TDL29548.1"/>
    <property type="molecule type" value="Genomic_DNA"/>
</dbReference>
<protein>
    <submittedName>
        <fullName evidence="2">Uncharacterized protein</fullName>
    </submittedName>
</protein>
<name>A0A4V6PN27_9AGAM</name>
<sequence length="397" mass="44626">MYSSLDLDLRPGSGLGIFEIGSSLWSVLDLLRQNNTTFPRVDIKFEPQPASTTPVILHVPPHLNLLFSGRHQRLRTITLQRLRDPSLLLTLRYREIVLSSSDEKLKRVDVSRHFGPTYPGDGLQYPGVIFSFDEDGIAEGFVSPISGVDDRLREVRRVIVTQNDPDGEESDALDEVLELPSMFGSIRRAVVKAGEGIDMYFYPSSSQPVRVRIGMTSAQDLNCDLGPPLRVYHKEDDRMAIHATKQSHGTIGDAYFYNYFQHGIDFMLSGTSHLVQKIILHSNVPGSPMFQRYQRCPWEIEGEPEDEEDDSPPRMQFFDKFEIISHFLNPNSRHDVPSMLLDRADDDMLTLPGATTRTALFLRSVTSLTFAFAGLAGFEGVILEVTESGQVTTAMVF</sequence>
<accession>A0A4V6PN27</accession>